<dbReference type="Gene3D" id="3.40.1050.10">
    <property type="entry name" value="Carbonic anhydrase"/>
    <property type="match status" value="1"/>
</dbReference>
<dbReference type="EMBL" id="LCAW01000002">
    <property type="protein sequence ID" value="KKR99854.1"/>
    <property type="molecule type" value="Genomic_DNA"/>
</dbReference>
<dbReference type="InterPro" id="IPR046871">
    <property type="entry name" value="Pro_CA_2"/>
</dbReference>
<comment type="caution">
    <text evidence="1">The sequence shown here is derived from an EMBL/GenBank/DDBJ whole genome shotgun (WGS) entry which is preliminary data.</text>
</comment>
<dbReference type="Proteomes" id="UP000033930">
    <property type="component" value="Unassembled WGS sequence"/>
</dbReference>
<dbReference type="InterPro" id="IPR036874">
    <property type="entry name" value="Carbonic_anhydrase_sf"/>
</dbReference>
<evidence type="ECO:0008006" key="3">
    <source>
        <dbReference type="Google" id="ProtNLM"/>
    </source>
</evidence>
<sequence>MSHTCSHLLVRCMDFRLEDPIHEYLKKHGLVGKTDIISLPGGIKDLVANGRESVTIQQICMAVELHGVSTIMLMNHSDCGAYSQHHFGNSSDETAFHYRQLCQAVETPRVVFDNNMIYTLLYGYKNQPKDPSFKIQQLYIVR</sequence>
<evidence type="ECO:0000313" key="1">
    <source>
        <dbReference type="EMBL" id="KKR99854.1"/>
    </source>
</evidence>
<protein>
    <recommendedName>
        <fullName evidence="3">Carbonic anhydrase</fullName>
    </recommendedName>
</protein>
<gene>
    <name evidence="1" type="ORF">UU50_C0002G0036</name>
</gene>
<dbReference type="SUPFAM" id="SSF53056">
    <property type="entry name" value="beta-carbonic anhydrase, cab"/>
    <property type="match status" value="1"/>
</dbReference>
<accession>A0A0G0VFW1</accession>
<dbReference type="GO" id="GO:0008270">
    <property type="term" value="F:zinc ion binding"/>
    <property type="evidence" value="ECO:0007669"/>
    <property type="project" value="InterPro"/>
</dbReference>
<name>A0A0G0VFW1_9BACT</name>
<dbReference type="AlphaFoldDB" id="A0A0G0VFW1"/>
<organism evidence="1 2">
    <name type="scientific">Candidatus Uhrbacteria bacterium GW2011_GWC1_41_20</name>
    <dbReference type="NCBI Taxonomy" id="1618983"/>
    <lineage>
        <taxon>Bacteria</taxon>
        <taxon>Candidatus Uhriibacteriota</taxon>
    </lineage>
</organism>
<dbReference type="GO" id="GO:0004089">
    <property type="term" value="F:carbonate dehydratase activity"/>
    <property type="evidence" value="ECO:0007669"/>
    <property type="project" value="InterPro"/>
</dbReference>
<reference evidence="1 2" key="1">
    <citation type="journal article" date="2015" name="Nature">
        <title>rRNA introns, odd ribosomes, and small enigmatic genomes across a large radiation of phyla.</title>
        <authorList>
            <person name="Brown C.T."/>
            <person name="Hug L.A."/>
            <person name="Thomas B.C."/>
            <person name="Sharon I."/>
            <person name="Castelle C.J."/>
            <person name="Singh A."/>
            <person name="Wilkins M.J."/>
            <person name="Williams K.H."/>
            <person name="Banfield J.F."/>
        </authorList>
    </citation>
    <scope>NUCLEOTIDE SEQUENCE [LARGE SCALE GENOMIC DNA]</scope>
</reference>
<dbReference type="Pfam" id="PF20393">
    <property type="entry name" value="Pro_CA_2"/>
    <property type="match status" value="1"/>
</dbReference>
<evidence type="ECO:0000313" key="2">
    <source>
        <dbReference type="Proteomes" id="UP000033930"/>
    </source>
</evidence>
<proteinExistence type="predicted"/>